<dbReference type="EMBL" id="VSSQ01001808">
    <property type="protein sequence ID" value="MPM11267.1"/>
    <property type="molecule type" value="Genomic_DNA"/>
</dbReference>
<feature type="region of interest" description="Disordered" evidence="1">
    <location>
        <begin position="1"/>
        <end position="133"/>
    </location>
</feature>
<evidence type="ECO:0000256" key="1">
    <source>
        <dbReference type="SAM" id="MobiDB-lite"/>
    </source>
</evidence>
<reference evidence="2" key="1">
    <citation type="submission" date="2019-08" db="EMBL/GenBank/DDBJ databases">
        <authorList>
            <person name="Kucharzyk K."/>
            <person name="Murdoch R.W."/>
            <person name="Higgins S."/>
            <person name="Loffler F."/>
        </authorList>
    </citation>
    <scope>NUCLEOTIDE SEQUENCE</scope>
</reference>
<dbReference type="AlphaFoldDB" id="A0A644X5N3"/>
<protein>
    <submittedName>
        <fullName evidence="2">Uncharacterized protein</fullName>
    </submittedName>
</protein>
<organism evidence="2">
    <name type="scientific">bioreactor metagenome</name>
    <dbReference type="NCBI Taxonomy" id="1076179"/>
    <lineage>
        <taxon>unclassified sequences</taxon>
        <taxon>metagenomes</taxon>
        <taxon>ecological metagenomes</taxon>
    </lineage>
</organism>
<comment type="caution">
    <text evidence="2">The sequence shown here is derived from an EMBL/GenBank/DDBJ whole genome shotgun (WGS) entry which is preliminary data.</text>
</comment>
<gene>
    <name evidence="2" type="ORF">SDC9_57607</name>
</gene>
<accession>A0A644X5N3</accession>
<evidence type="ECO:0000313" key="2">
    <source>
        <dbReference type="EMBL" id="MPM11267.1"/>
    </source>
</evidence>
<sequence length="133" mass="14323">MKSPLVWTRPSPPRGPGQVRPREPGQVLEGPGQVRPDPADFARNNARSADEWEEEPRKAGTPGKRRQRQARSRNTGQAAGTPSKKQERRTAPGPREASLGPGAVRRGPCGNRTHKPLSTGGCRPGQIGVIPCI</sequence>
<proteinExistence type="predicted"/>
<name>A0A644X5N3_9ZZZZ</name>